<feature type="region of interest" description="Disordered" evidence="1">
    <location>
        <begin position="43"/>
        <end position="102"/>
    </location>
</feature>
<name>A0ABY1ZIE2_9GAMM</name>
<accession>A0ABY1ZIE2</accession>
<sequence>MNKTGILLTCLLSVSAFSATAGSVYKWTDENGVVHFGDQKPINKKSETVNVRSGTSKADTGEARMSPQEKVDALDKSRADQAEKDKQSREEEAQAKQREKNCEIATKNLQTINSHARIKISENGEQRYLTPEEIQKKKDEFQKIIDEDCKN</sequence>
<keyword evidence="2" id="KW-0732">Signal</keyword>
<feature type="signal peptide" evidence="2">
    <location>
        <begin position="1"/>
        <end position="21"/>
    </location>
</feature>
<proteinExistence type="predicted"/>
<feature type="domain" description="DUF4124" evidence="3">
    <location>
        <begin position="12"/>
        <end position="56"/>
    </location>
</feature>
<dbReference type="Proteomes" id="UP000313645">
    <property type="component" value="Unassembled WGS sequence"/>
</dbReference>
<dbReference type="RefSeq" id="WP_131483174.1">
    <property type="nucleotide sequence ID" value="NZ_SJDL01000032.1"/>
</dbReference>
<dbReference type="Pfam" id="PF13511">
    <property type="entry name" value="DUF4124"/>
    <property type="match status" value="1"/>
</dbReference>
<evidence type="ECO:0000256" key="1">
    <source>
        <dbReference type="SAM" id="MobiDB-lite"/>
    </source>
</evidence>
<feature type="compositionally biased region" description="Polar residues" evidence="1">
    <location>
        <begin position="48"/>
        <end position="58"/>
    </location>
</feature>
<keyword evidence="5" id="KW-1185">Reference proteome</keyword>
<evidence type="ECO:0000256" key="2">
    <source>
        <dbReference type="SAM" id="SignalP"/>
    </source>
</evidence>
<reference evidence="4 5" key="1">
    <citation type="submission" date="2019-02" db="EMBL/GenBank/DDBJ databases">
        <title>Marinobacter halodurans sp. nov., a marine bacterium isolated from sea tidal flat.</title>
        <authorList>
            <person name="Yoo Y."/>
            <person name="Lee D.W."/>
            <person name="Kim B.S."/>
            <person name="Kim J.-J."/>
        </authorList>
    </citation>
    <scope>NUCLEOTIDE SEQUENCE [LARGE SCALE GENOMIC DNA]</scope>
    <source>
        <strain evidence="4 5">YJ-S3-2</strain>
    </source>
</reference>
<protein>
    <submittedName>
        <fullName evidence="4">DUF4124 domain-containing protein</fullName>
    </submittedName>
</protein>
<feature type="compositionally biased region" description="Basic and acidic residues" evidence="1">
    <location>
        <begin position="59"/>
        <end position="102"/>
    </location>
</feature>
<evidence type="ECO:0000313" key="5">
    <source>
        <dbReference type="Proteomes" id="UP000313645"/>
    </source>
</evidence>
<comment type="caution">
    <text evidence="4">The sequence shown here is derived from an EMBL/GenBank/DDBJ whole genome shotgun (WGS) entry which is preliminary data.</text>
</comment>
<gene>
    <name evidence="4" type="ORF">EZI54_17490</name>
</gene>
<dbReference type="EMBL" id="SJDL01000032">
    <property type="protein sequence ID" value="TBW50982.1"/>
    <property type="molecule type" value="Genomic_DNA"/>
</dbReference>
<organism evidence="4 5">
    <name type="scientific">Marinobacter halodurans</name>
    <dbReference type="NCBI Taxonomy" id="2528979"/>
    <lineage>
        <taxon>Bacteria</taxon>
        <taxon>Pseudomonadati</taxon>
        <taxon>Pseudomonadota</taxon>
        <taxon>Gammaproteobacteria</taxon>
        <taxon>Pseudomonadales</taxon>
        <taxon>Marinobacteraceae</taxon>
        <taxon>Marinobacter</taxon>
    </lineage>
</organism>
<dbReference type="InterPro" id="IPR025392">
    <property type="entry name" value="DUF4124"/>
</dbReference>
<evidence type="ECO:0000259" key="3">
    <source>
        <dbReference type="Pfam" id="PF13511"/>
    </source>
</evidence>
<evidence type="ECO:0000313" key="4">
    <source>
        <dbReference type="EMBL" id="TBW50982.1"/>
    </source>
</evidence>
<feature type="chain" id="PRO_5045070325" evidence="2">
    <location>
        <begin position="22"/>
        <end position="151"/>
    </location>
</feature>